<dbReference type="Gene3D" id="3.90.190.10">
    <property type="entry name" value="Protein tyrosine phosphatase superfamily"/>
    <property type="match status" value="1"/>
</dbReference>
<name>A0A0W1KJK0_9ACTO</name>
<evidence type="ECO:0000313" key="3">
    <source>
        <dbReference type="Proteomes" id="UP000054404"/>
    </source>
</evidence>
<accession>A0A0W1KJK0</accession>
<comment type="caution">
    <text evidence="2">The sequence shown here is derived from an EMBL/GenBank/DDBJ whole genome shotgun (WGS) entry which is preliminary data.</text>
</comment>
<dbReference type="STRING" id="59561.AQZ59_01122"/>
<dbReference type="InterPro" id="IPR000242">
    <property type="entry name" value="PTP_cat"/>
</dbReference>
<dbReference type="InterPro" id="IPR029021">
    <property type="entry name" value="Prot-tyrosine_phosphatase-like"/>
</dbReference>
<keyword evidence="3" id="KW-1185">Reference proteome</keyword>
<sequence length="156" mass="16997">MIQGSAVKHWAMSHGVVEFPSGRRVRGRSWRKATEEPADLCVILTTGVGSRFGHPGVVTSATETILIDWPDLRLPRRPAQAHEVLREAWERAENEKVEIVCAGGVGRTGTALAIMGVLDGMDPHAAIDFVKTNYDPHAVETPTQRAFVNDMGAESN</sequence>
<gene>
    <name evidence="2" type="ORF">AQZ59_01122</name>
</gene>
<evidence type="ECO:0000313" key="2">
    <source>
        <dbReference type="EMBL" id="KTF04146.1"/>
    </source>
</evidence>
<dbReference type="InterPro" id="IPR000387">
    <property type="entry name" value="Tyr_Pase_dom"/>
</dbReference>
<feature type="domain" description="Tyrosine specific protein phosphatases" evidence="1">
    <location>
        <begin position="82"/>
        <end position="131"/>
    </location>
</feature>
<dbReference type="PATRIC" id="fig|59561.3.peg.1112"/>
<dbReference type="GO" id="GO:0004725">
    <property type="term" value="F:protein tyrosine phosphatase activity"/>
    <property type="evidence" value="ECO:0007669"/>
    <property type="project" value="InterPro"/>
</dbReference>
<dbReference type="EMBL" id="LNIZ01000004">
    <property type="protein sequence ID" value="KTF04146.1"/>
    <property type="molecule type" value="Genomic_DNA"/>
</dbReference>
<proteinExistence type="predicted"/>
<protein>
    <submittedName>
        <fullName evidence="2">Protein-tyrosine phosphatase</fullName>
    </submittedName>
</protein>
<organism evidence="2 3">
    <name type="scientific">Trueperella bernardiae</name>
    <dbReference type="NCBI Taxonomy" id="59561"/>
    <lineage>
        <taxon>Bacteria</taxon>
        <taxon>Bacillati</taxon>
        <taxon>Actinomycetota</taxon>
        <taxon>Actinomycetes</taxon>
        <taxon>Actinomycetales</taxon>
        <taxon>Actinomycetaceae</taxon>
        <taxon>Trueperella</taxon>
    </lineage>
</organism>
<dbReference type="Proteomes" id="UP000054404">
    <property type="component" value="Unassembled WGS sequence"/>
</dbReference>
<dbReference type="PROSITE" id="PS50056">
    <property type="entry name" value="TYR_PHOSPHATASE_2"/>
    <property type="match status" value="1"/>
</dbReference>
<dbReference type="SUPFAM" id="SSF52799">
    <property type="entry name" value="(Phosphotyrosine protein) phosphatases II"/>
    <property type="match status" value="1"/>
</dbReference>
<reference evidence="2 3" key="1">
    <citation type="submission" date="2015-11" db="EMBL/GenBank/DDBJ databases">
        <title>Draft Genome Sequence of the Type Strain Trueperella bernardiae LCDC 89-0504T, Isolated from Blood Culture.</title>
        <authorList>
            <person name="Bernier A.-M."/>
            <person name="Bernard K."/>
        </authorList>
    </citation>
    <scope>NUCLEOTIDE SEQUENCE [LARGE SCALE GENOMIC DNA]</scope>
    <source>
        <strain evidence="2 3">LCDC 89-0504</strain>
    </source>
</reference>
<dbReference type="Pfam" id="PF00102">
    <property type="entry name" value="Y_phosphatase"/>
    <property type="match status" value="1"/>
</dbReference>
<dbReference type="AlphaFoldDB" id="A0A0W1KJK0"/>
<evidence type="ECO:0000259" key="1">
    <source>
        <dbReference type="PROSITE" id="PS50056"/>
    </source>
</evidence>
<dbReference type="RefSeq" id="WP_201783158.1">
    <property type="nucleotide sequence ID" value="NZ_LNIZ01000004.1"/>
</dbReference>